<name>F2IDS5_FLUTR</name>
<evidence type="ECO:0000313" key="2">
    <source>
        <dbReference type="EMBL" id="AEA44467.1"/>
    </source>
</evidence>
<dbReference type="eggNOG" id="ENOG50343H0">
    <property type="taxonomic scope" value="Bacteria"/>
</dbReference>
<reference evidence="3" key="2">
    <citation type="submission" date="2011-02" db="EMBL/GenBank/DDBJ databases">
        <title>The complete genome of Fluviicola taffensis DSM 16823.</title>
        <authorList>
            <consortium name="US DOE Joint Genome Institute (JGI-PGF)"/>
            <person name="Lucas S."/>
            <person name="Copeland A."/>
            <person name="Lapidus A."/>
            <person name="Bruce D."/>
            <person name="Goodwin L."/>
            <person name="Pitluck S."/>
            <person name="Kyrpides N."/>
            <person name="Mavromatis K."/>
            <person name="Ivanova N."/>
            <person name="Mikhailova N."/>
            <person name="Pagani I."/>
            <person name="Chertkov O."/>
            <person name="Detter J.C."/>
            <person name="Han C."/>
            <person name="Tapia R."/>
            <person name="Land M."/>
            <person name="Hauser L."/>
            <person name="Markowitz V."/>
            <person name="Cheng J.-F."/>
            <person name="Hugenholtz P."/>
            <person name="Woyke T."/>
            <person name="Wu D."/>
            <person name="Tindall B."/>
            <person name="Pomrenke H.G."/>
            <person name="Brambilla E."/>
            <person name="Klenk H.-P."/>
            <person name="Eisen J.A."/>
        </authorList>
    </citation>
    <scope>NUCLEOTIDE SEQUENCE [LARGE SCALE GENOMIC DNA]</scope>
    <source>
        <strain evidence="3">DSM 16823 / RW262 / RW262</strain>
    </source>
</reference>
<dbReference type="Proteomes" id="UP000007463">
    <property type="component" value="Chromosome"/>
</dbReference>
<dbReference type="AlphaFoldDB" id="F2IDS5"/>
<feature type="domain" description="Copper-binding protein MbnP-like" evidence="1">
    <location>
        <begin position="36"/>
        <end position="225"/>
    </location>
</feature>
<organism evidence="2 3">
    <name type="scientific">Fluviicola taffensis (strain DSM 16823 / NCIMB 13979 / RW262)</name>
    <dbReference type="NCBI Taxonomy" id="755732"/>
    <lineage>
        <taxon>Bacteria</taxon>
        <taxon>Pseudomonadati</taxon>
        <taxon>Bacteroidota</taxon>
        <taxon>Flavobacteriia</taxon>
        <taxon>Flavobacteriales</taxon>
        <taxon>Crocinitomicaceae</taxon>
        <taxon>Fluviicola</taxon>
    </lineage>
</organism>
<dbReference type="Pfam" id="PF20243">
    <property type="entry name" value="MbnP"/>
    <property type="match status" value="1"/>
</dbReference>
<dbReference type="HOGENOM" id="CLU_1048559_0_0_10"/>
<evidence type="ECO:0000313" key="3">
    <source>
        <dbReference type="Proteomes" id="UP000007463"/>
    </source>
</evidence>
<reference evidence="2 3" key="1">
    <citation type="journal article" date="2011" name="Stand. Genomic Sci.">
        <title>Complete genome sequence of the gliding freshwater bacterium Fluviicola taffensis type strain (RW262).</title>
        <authorList>
            <person name="Woyke T."/>
            <person name="Chertkov O."/>
            <person name="Lapidus A."/>
            <person name="Nolan M."/>
            <person name="Lucas S."/>
            <person name="Del Rio T.G."/>
            <person name="Tice H."/>
            <person name="Cheng J.F."/>
            <person name="Tapia R."/>
            <person name="Han C."/>
            <person name="Goodwin L."/>
            <person name="Pitluck S."/>
            <person name="Liolios K."/>
            <person name="Pagani I."/>
            <person name="Ivanova N."/>
            <person name="Huntemann M."/>
            <person name="Mavromatis K."/>
            <person name="Mikhailova N."/>
            <person name="Pati A."/>
            <person name="Chen A."/>
            <person name="Palaniappan K."/>
            <person name="Land M."/>
            <person name="Hauser L."/>
            <person name="Brambilla E.M."/>
            <person name="Rohde M."/>
            <person name="Mwirichia R."/>
            <person name="Sikorski J."/>
            <person name="Tindall B.J."/>
            <person name="Goker M."/>
            <person name="Bristow J."/>
            <person name="Eisen J.A."/>
            <person name="Markowitz V."/>
            <person name="Hugenholtz P."/>
            <person name="Klenk H.P."/>
            <person name="Kyrpides N.C."/>
        </authorList>
    </citation>
    <scope>NUCLEOTIDE SEQUENCE [LARGE SCALE GENOMIC DNA]</scope>
    <source>
        <strain evidence="3">DSM 16823 / RW262 / RW262</strain>
    </source>
</reference>
<evidence type="ECO:0000259" key="1">
    <source>
        <dbReference type="Pfam" id="PF20243"/>
    </source>
</evidence>
<dbReference type="InterPro" id="IPR046863">
    <property type="entry name" value="MbnP-like_dom"/>
</dbReference>
<dbReference type="STRING" id="755732.Fluta_2482"/>
<dbReference type="EMBL" id="CP002542">
    <property type="protein sequence ID" value="AEA44467.1"/>
    <property type="molecule type" value="Genomic_DNA"/>
</dbReference>
<protein>
    <recommendedName>
        <fullName evidence="1">Copper-binding protein MbnP-like domain-containing protein</fullName>
    </recommendedName>
</protein>
<sequence precursor="true">MKHFLIPALLVCTGFFSCSKKKVEEPIDLPVINQSRISLKPMFGTENLQLDSVYTMSNGFKIEFVELKAYFSDIQSNGSVMKDAALFNFRETGNLVFQANQVVSNPSSIQFGIGVPSAINHNDPSLFPSSNPLNIASANDMHWDWNPGYIFFKVEAKVDTLVDGITNCDLNLTYHVGTDSYYTAKTISNLTWSAINSNLKEAWLKLDLKNFFENSGNTIDVKTETSTHSAQSQGALTEKARQNFAASISAL</sequence>
<dbReference type="RefSeq" id="WP_013687237.1">
    <property type="nucleotide sequence ID" value="NC_015321.1"/>
</dbReference>
<proteinExistence type="predicted"/>
<dbReference type="PROSITE" id="PS51257">
    <property type="entry name" value="PROKAR_LIPOPROTEIN"/>
    <property type="match status" value="1"/>
</dbReference>
<dbReference type="OrthoDB" id="1422031at2"/>
<gene>
    <name evidence="2" type="ordered locus">Fluta_2482</name>
</gene>
<dbReference type="KEGG" id="fte:Fluta_2482"/>
<accession>F2IDS5</accession>
<keyword evidence="3" id="KW-1185">Reference proteome</keyword>